<comment type="caution">
    <text evidence="5">The sequence shown here is derived from an EMBL/GenBank/DDBJ whole genome shotgun (WGS) entry which is preliminary data.</text>
</comment>
<dbReference type="InterPro" id="IPR050204">
    <property type="entry name" value="AraC_XylS_family_regulators"/>
</dbReference>
<keyword evidence="1" id="KW-0805">Transcription regulation</keyword>
<gene>
    <name evidence="5" type="ORF">JOF46_003614</name>
</gene>
<sequence length="270" mass="29350">MERTAARNLGSVMIASAPTGNGRPSLAANLVEARYSLTTGNRSVPAVPPDGLTGLVLIEGRIWWLGPQSRPWRPERSGVEVVGVRIAMHWGQAIAGEPLNNFLDARIAVEELPGWPTEPISENRLLPGTPADHLTAMVNDRASHLAVDPWIPRIAGRIRAGEHSVAELADISGLSVRQLHRRCLTYFGLPPSILMRISRLHRAAARVPRLGNPDLSNLAVATGYFDQSHLNRETRQLAGEPPTKAFAVASNVRFVQYPPSGRSVALDSTR</sequence>
<keyword evidence="3" id="KW-0804">Transcription</keyword>
<dbReference type="PROSITE" id="PS01124">
    <property type="entry name" value="HTH_ARAC_FAMILY_2"/>
    <property type="match status" value="1"/>
</dbReference>
<dbReference type="PANTHER" id="PTHR46796:SF15">
    <property type="entry name" value="BLL1074 PROTEIN"/>
    <property type="match status" value="1"/>
</dbReference>
<evidence type="ECO:0000256" key="2">
    <source>
        <dbReference type="ARBA" id="ARBA00023125"/>
    </source>
</evidence>
<protein>
    <submittedName>
        <fullName evidence="5">AraC-like DNA-binding protein</fullName>
    </submittedName>
</protein>
<feature type="domain" description="HTH araC/xylS-type" evidence="4">
    <location>
        <begin position="148"/>
        <end position="248"/>
    </location>
</feature>
<dbReference type="InterPro" id="IPR018060">
    <property type="entry name" value="HTH_AraC"/>
</dbReference>
<dbReference type="EMBL" id="JAGIOE010000001">
    <property type="protein sequence ID" value="MBP2375702.1"/>
    <property type="molecule type" value="Genomic_DNA"/>
</dbReference>
<dbReference type="SMART" id="SM00342">
    <property type="entry name" value="HTH_ARAC"/>
    <property type="match status" value="1"/>
</dbReference>
<evidence type="ECO:0000313" key="6">
    <source>
        <dbReference type="Proteomes" id="UP000766570"/>
    </source>
</evidence>
<dbReference type="PANTHER" id="PTHR46796">
    <property type="entry name" value="HTH-TYPE TRANSCRIPTIONAL ACTIVATOR RHAS-RELATED"/>
    <property type="match status" value="1"/>
</dbReference>
<keyword evidence="6" id="KW-1185">Reference proteome</keyword>
<name>A0ABS4WHL4_9MICC</name>
<reference evidence="5 6" key="1">
    <citation type="submission" date="2021-03" db="EMBL/GenBank/DDBJ databases">
        <title>Sequencing the genomes of 1000 actinobacteria strains.</title>
        <authorList>
            <person name="Klenk H.-P."/>
        </authorList>
    </citation>
    <scope>NUCLEOTIDE SEQUENCE [LARGE SCALE GENOMIC DNA]</scope>
    <source>
        <strain evidence="5 6">DSM 15454</strain>
    </source>
</reference>
<evidence type="ECO:0000259" key="4">
    <source>
        <dbReference type="PROSITE" id="PS01124"/>
    </source>
</evidence>
<dbReference type="Proteomes" id="UP000766570">
    <property type="component" value="Unassembled WGS sequence"/>
</dbReference>
<proteinExistence type="predicted"/>
<evidence type="ECO:0000256" key="3">
    <source>
        <dbReference type="ARBA" id="ARBA00023163"/>
    </source>
</evidence>
<organism evidence="5 6">
    <name type="scientific">Paeniglutamicibacter psychrophenolicus</name>
    <dbReference type="NCBI Taxonomy" id="257454"/>
    <lineage>
        <taxon>Bacteria</taxon>
        <taxon>Bacillati</taxon>
        <taxon>Actinomycetota</taxon>
        <taxon>Actinomycetes</taxon>
        <taxon>Micrococcales</taxon>
        <taxon>Micrococcaceae</taxon>
        <taxon>Paeniglutamicibacter</taxon>
    </lineage>
</organism>
<accession>A0ABS4WHL4</accession>
<evidence type="ECO:0000313" key="5">
    <source>
        <dbReference type="EMBL" id="MBP2375702.1"/>
    </source>
</evidence>
<keyword evidence="2" id="KW-0238">DNA-binding</keyword>
<dbReference type="Pfam" id="PF12833">
    <property type="entry name" value="HTH_18"/>
    <property type="match status" value="1"/>
</dbReference>
<evidence type="ECO:0000256" key="1">
    <source>
        <dbReference type="ARBA" id="ARBA00023015"/>
    </source>
</evidence>
<dbReference type="Gene3D" id="1.10.10.60">
    <property type="entry name" value="Homeodomain-like"/>
    <property type="match status" value="1"/>
</dbReference>